<feature type="transmembrane region" description="Helical" evidence="1">
    <location>
        <begin position="147"/>
        <end position="168"/>
    </location>
</feature>
<dbReference type="KEGG" id="amob:HG15A2_38280"/>
<evidence type="ECO:0000256" key="1">
    <source>
        <dbReference type="SAM" id="Phobius"/>
    </source>
</evidence>
<feature type="transmembrane region" description="Helical" evidence="1">
    <location>
        <begin position="328"/>
        <end position="347"/>
    </location>
</feature>
<organism evidence="2 3">
    <name type="scientific">Adhaeretor mobilis</name>
    <dbReference type="NCBI Taxonomy" id="1930276"/>
    <lineage>
        <taxon>Bacteria</taxon>
        <taxon>Pseudomonadati</taxon>
        <taxon>Planctomycetota</taxon>
        <taxon>Planctomycetia</taxon>
        <taxon>Pirellulales</taxon>
        <taxon>Lacipirellulaceae</taxon>
        <taxon>Adhaeretor</taxon>
    </lineage>
</organism>
<protein>
    <submittedName>
        <fullName evidence="2">ABC-2 family transporter protein</fullName>
    </submittedName>
</protein>
<dbReference type="RefSeq" id="WP_145062033.1">
    <property type="nucleotide sequence ID" value="NZ_CP036263.1"/>
</dbReference>
<name>A0A517N029_9BACT</name>
<keyword evidence="3" id="KW-1185">Reference proteome</keyword>
<dbReference type="PANTHER" id="PTHR43471">
    <property type="entry name" value="ABC TRANSPORTER PERMEASE"/>
    <property type="match status" value="1"/>
</dbReference>
<evidence type="ECO:0000313" key="3">
    <source>
        <dbReference type="Proteomes" id="UP000319852"/>
    </source>
</evidence>
<dbReference type="OrthoDB" id="229421at2"/>
<dbReference type="AlphaFoldDB" id="A0A517N029"/>
<sequence>MLVGPVFSREVTTTPRNWRLYGLRALYVGALFSLAITAWLILSGSQPVRGIGDLSRFGGTVFALIAPVQMALGLAFSALLTAAAVAMEKDRRTLDLLLMTNMTNSELVLGRLLASVLSVLMLILASLPLLMLLTLLGGVSAAQVLRVTAVTLVAALAGGSLGSMLALWREKTFQTLAMTALVLGLWLLLGEAIASGVFGPDWWGVATDRWAAGLSPLRAVFAAVEPLHLGNQDRQLPYVCSEVNLFLIFGGLLMLALNATAIAMVRVWNPSQEARPRSETRAQSEKSTDQALAAGVDIHADSAKTREVWDNPILWREICTWAYGKKIILVRVAYLIVFAICAAGLWSALQAESYTSSGPFPSEARPLAPLMVLGLLLVNALAVTSITNERDLRALDLLLVTDLSPKEIILGKLVGVFYNAKEMILLPALLCGVLWYTGRLGTENLVFLLLGLLTLTSFTAMLGVHLGMSYPNSRTAVAASLGTVLFLLLGIAVCMRMMLAFQTSFGSQFLAFTAFMFGGGVGLYTTLAYRNESKALAIACLTSPFATFFIMTSFLQANFGAAMMVTLLTYGFATAAMLIPAIDEFDIATGRATAQD</sequence>
<keyword evidence="1" id="KW-0472">Membrane</keyword>
<keyword evidence="1" id="KW-0812">Transmembrane</keyword>
<feature type="transmembrane region" description="Helical" evidence="1">
    <location>
        <begin position="21"/>
        <end position="42"/>
    </location>
</feature>
<evidence type="ECO:0000313" key="2">
    <source>
        <dbReference type="EMBL" id="QDT00490.1"/>
    </source>
</evidence>
<feature type="transmembrane region" description="Helical" evidence="1">
    <location>
        <begin position="536"/>
        <end position="555"/>
    </location>
</feature>
<feature type="transmembrane region" description="Helical" evidence="1">
    <location>
        <begin position="108"/>
        <end position="135"/>
    </location>
</feature>
<accession>A0A517N029</accession>
<feature type="transmembrane region" description="Helical" evidence="1">
    <location>
        <begin position="175"/>
        <end position="198"/>
    </location>
</feature>
<feature type="transmembrane region" description="Helical" evidence="1">
    <location>
        <begin position="367"/>
        <end position="386"/>
    </location>
</feature>
<proteinExistence type="predicted"/>
<dbReference type="GO" id="GO:0005886">
    <property type="term" value="C:plasma membrane"/>
    <property type="evidence" value="ECO:0007669"/>
    <property type="project" value="UniProtKB-SubCell"/>
</dbReference>
<reference evidence="2 3" key="1">
    <citation type="submission" date="2019-02" db="EMBL/GenBank/DDBJ databases">
        <title>Deep-cultivation of Planctomycetes and their phenomic and genomic characterization uncovers novel biology.</title>
        <authorList>
            <person name="Wiegand S."/>
            <person name="Jogler M."/>
            <person name="Boedeker C."/>
            <person name="Pinto D."/>
            <person name="Vollmers J."/>
            <person name="Rivas-Marin E."/>
            <person name="Kohn T."/>
            <person name="Peeters S.H."/>
            <person name="Heuer A."/>
            <person name="Rast P."/>
            <person name="Oberbeckmann S."/>
            <person name="Bunk B."/>
            <person name="Jeske O."/>
            <person name="Meyerdierks A."/>
            <person name="Storesund J.E."/>
            <person name="Kallscheuer N."/>
            <person name="Luecker S."/>
            <person name="Lage O.M."/>
            <person name="Pohl T."/>
            <person name="Merkel B.J."/>
            <person name="Hornburger P."/>
            <person name="Mueller R.-W."/>
            <person name="Bruemmer F."/>
            <person name="Labrenz M."/>
            <person name="Spormann A.M."/>
            <person name="Op den Camp H."/>
            <person name="Overmann J."/>
            <person name="Amann R."/>
            <person name="Jetten M.S.M."/>
            <person name="Mascher T."/>
            <person name="Medema M.H."/>
            <person name="Devos D.P."/>
            <person name="Kaster A.-K."/>
            <person name="Ovreas L."/>
            <person name="Rohde M."/>
            <person name="Galperin M.Y."/>
            <person name="Jogler C."/>
        </authorList>
    </citation>
    <scope>NUCLEOTIDE SEQUENCE [LARGE SCALE GENOMIC DNA]</scope>
    <source>
        <strain evidence="2 3">HG15A2</strain>
    </source>
</reference>
<feature type="transmembrane region" description="Helical" evidence="1">
    <location>
        <begin position="505"/>
        <end position="524"/>
    </location>
</feature>
<dbReference type="Proteomes" id="UP000319852">
    <property type="component" value="Chromosome"/>
</dbReference>
<keyword evidence="1" id="KW-1133">Transmembrane helix</keyword>
<dbReference type="GO" id="GO:0140359">
    <property type="term" value="F:ABC-type transporter activity"/>
    <property type="evidence" value="ECO:0007669"/>
    <property type="project" value="InterPro"/>
</dbReference>
<feature type="transmembrane region" description="Helical" evidence="1">
    <location>
        <begin position="444"/>
        <end position="464"/>
    </location>
</feature>
<feature type="transmembrane region" description="Helical" evidence="1">
    <location>
        <begin position="62"/>
        <end position="87"/>
    </location>
</feature>
<feature type="transmembrane region" description="Helical" evidence="1">
    <location>
        <begin position="245"/>
        <end position="268"/>
    </location>
</feature>
<dbReference type="EMBL" id="CP036263">
    <property type="protein sequence ID" value="QDT00490.1"/>
    <property type="molecule type" value="Genomic_DNA"/>
</dbReference>
<feature type="transmembrane region" description="Helical" evidence="1">
    <location>
        <begin position="416"/>
        <end position="438"/>
    </location>
</feature>
<dbReference type="PANTHER" id="PTHR43471:SF12">
    <property type="entry name" value="HYPOTHETICAL MEMBRANE PROTEIN, CONSERVED"/>
    <property type="match status" value="1"/>
</dbReference>
<feature type="transmembrane region" description="Helical" evidence="1">
    <location>
        <begin position="561"/>
        <end position="582"/>
    </location>
</feature>
<gene>
    <name evidence="2" type="ORF">HG15A2_38280</name>
</gene>
<feature type="transmembrane region" description="Helical" evidence="1">
    <location>
        <begin position="476"/>
        <end position="499"/>
    </location>
</feature>